<name>A0ABX1HXS8_9VIBR</name>
<gene>
    <name evidence="1" type="ORF">EX191_10600</name>
</gene>
<evidence type="ECO:0000313" key="1">
    <source>
        <dbReference type="EMBL" id="NKJ68237.1"/>
    </source>
</evidence>
<reference evidence="1 2" key="1">
    <citation type="journal article" date="2019" name="Curr. Microbiol.">
        <title>Vibrio chemaguriensis sp. nov., from Sundarbans, Bay of Bengal.</title>
        <authorList>
            <person name="Ghosh A."/>
            <person name="Bhadury P."/>
        </authorList>
    </citation>
    <scope>NUCLEOTIDE SEQUENCE [LARGE SCALE GENOMIC DNA]</scope>
    <source>
        <strain evidence="1 2">Iso1</strain>
    </source>
</reference>
<dbReference type="Pfam" id="PF13385">
    <property type="entry name" value="Laminin_G_3"/>
    <property type="match status" value="1"/>
</dbReference>
<keyword evidence="2" id="KW-1185">Reference proteome</keyword>
<dbReference type="RefSeq" id="WP_140340494.1">
    <property type="nucleotide sequence ID" value="NZ_SHOE01000009.1"/>
</dbReference>
<dbReference type="Gene3D" id="2.60.120.200">
    <property type="match status" value="1"/>
</dbReference>
<accession>A0ABX1HXS8</accession>
<sequence>MLRVQKIKGLNVTHAVSPMKVPFDQNELAAASIPGWRMLLSPGKNYYNEDNGDLLNRIFPLVPVSPRGEKMYQAVPSEFVNGKECLAFPDSGYTSIYDTGVEVNKTAWTVFAVVNLTPDTPHEIFTPHGEDIVDDTSYGLRVGFNNTGIFRIWRGDTSVRLAHGDGALYMDQLVYVMATYSTNDGLRMYRNGVEVATSPDDKAPLTVSRFTLFGTALGTISTSGMNGQFGEMGVMDISLGEPENDSYRRAVDEWLMNKYSIGR</sequence>
<protein>
    <recommendedName>
        <fullName evidence="3">LamG domain-containing protein</fullName>
    </recommendedName>
</protein>
<dbReference type="Proteomes" id="UP000778757">
    <property type="component" value="Unassembled WGS sequence"/>
</dbReference>
<comment type="caution">
    <text evidence="1">The sequence shown here is derived from an EMBL/GenBank/DDBJ whole genome shotgun (WGS) entry which is preliminary data.</text>
</comment>
<dbReference type="InterPro" id="IPR013320">
    <property type="entry name" value="ConA-like_dom_sf"/>
</dbReference>
<dbReference type="SUPFAM" id="SSF49899">
    <property type="entry name" value="Concanavalin A-like lectins/glucanases"/>
    <property type="match status" value="1"/>
</dbReference>
<evidence type="ECO:0000313" key="2">
    <source>
        <dbReference type="Proteomes" id="UP000778757"/>
    </source>
</evidence>
<proteinExistence type="predicted"/>
<dbReference type="EMBL" id="SHOE01000009">
    <property type="protein sequence ID" value="NKJ68237.1"/>
    <property type="molecule type" value="Genomic_DNA"/>
</dbReference>
<organism evidence="1 2">
    <name type="scientific">Vibrio chemaguriensis</name>
    <dbReference type="NCBI Taxonomy" id="2527672"/>
    <lineage>
        <taxon>Bacteria</taxon>
        <taxon>Pseudomonadati</taxon>
        <taxon>Pseudomonadota</taxon>
        <taxon>Gammaproteobacteria</taxon>
        <taxon>Vibrionales</taxon>
        <taxon>Vibrionaceae</taxon>
        <taxon>Vibrio</taxon>
    </lineage>
</organism>
<evidence type="ECO:0008006" key="3">
    <source>
        <dbReference type="Google" id="ProtNLM"/>
    </source>
</evidence>